<protein>
    <recommendedName>
        <fullName evidence="8">Mutator family transposase</fullName>
    </recommendedName>
</protein>
<dbReference type="GO" id="GO:0006313">
    <property type="term" value="P:DNA transposition"/>
    <property type="evidence" value="ECO:0007669"/>
    <property type="project" value="InterPro"/>
</dbReference>
<accession>A0A2A6FTN4</accession>
<comment type="similarity">
    <text evidence="2">Belongs to the transposase mutator family.</text>
</comment>
<evidence type="ECO:0008006" key="8">
    <source>
        <dbReference type="Google" id="ProtNLM"/>
    </source>
</evidence>
<keyword evidence="3" id="KW-0815">Transposition</keyword>
<keyword evidence="4" id="KW-0238">DNA-binding</keyword>
<comment type="function">
    <text evidence="1">Required for the transposition of the insertion element.</text>
</comment>
<evidence type="ECO:0000256" key="3">
    <source>
        <dbReference type="ARBA" id="ARBA00022578"/>
    </source>
</evidence>
<dbReference type="EMBL" id="NAEP01000018">
    <property type="protein sequence ID" value="PDQ36254.1"/>
    <property type="molecule type" value="Genomic_DNA"/>
</dbReference>
<reference evidence="7" key="1">
    <citation type="submission" date="2017-03" db="EMBL/GenBank/DDBJ databases">
        <authorList>
            <person name="Lund M.B."/>
        </authorList>
    </citation>
    <scope>NUCLEOTIDE SEQUENCE [LARGE SCALE GENOMIC DNA]</scope>
</reference>
<dbReference type="Pfam" id="PF00872">
    <property type="entry name" value="Transposase_mut"/>
    <property type="match status" value="1"/>
</dbReference>
<evidence type="ECO:0000256" key="4">
    <source>
        <dbReference type="ARBA" id="ARBA00023125"/>
    </source>
</evidence>
<gene>
    <name evidence="6" type="ORF">B5766_01415</name>
</gene>
<dbReference type="GO" id="GO:0004803">
    <property type="term" value="F:transposase activity"/>
    <property type="evidence" value="ECO:0007669"/>
    <property type="project" value="InterPro"/>
</dbReference>
<proteinExistence type="inferred from homology"/>
<evidence type="ECO:0000256" key="2">
    <source>
        <dbReference type="ARBA" id="ARBA00010961"/>
    </source>
</evidence>
<evidence type="ECO:0000313" key="7">
    <source>
        <dbReference type="Proteomes" id="UP000219994"/>
    </source>
</evidence>
<evidence type="ECO:0000313" key="6">
    <source>
        <dbReference type="EMBL" id="PDQ36254.1"/>
    </source>
</evidence>
<dbReference type="Proteomes" id="UP000219994">
    <property type="component" value="Unassembled WGS sequence"/>
</dbReference>
<keyword evidence="5" id="KW-0233">DNA recombination</keyword>
<dbReference type="InterPro" id="IPR001207">
    <property type="entry name" value="Transposase_mutator"/>
</dbReference>
<sequence>MDSENACNGTWSRTVFTEVGAVQVEVPRDRDGLFRPEIVRERQRWLEGIDEIVLLLSACGLMRRCSDSRH</sequence>
<comment type="caution">
    <text evidence="6">The sequence shown here is derived from an EMBL/GenBank/DDBJ whole genome shotgun (WGS) entry which is preliminary data.</text>
</comment>
<organism evidence="6 7">
    <name type="scientific">Candidatus Lumbricidiphila eiseniae</name>
    <dbReference type="NCBI Taxonomy" id="1969409"/>
    <lineage>
        <taxon>Bacteria</taxon>
        <taxon>Bacillati</taxon>
        <taxon>Actinomycetota</taxon>
        <taxon>Actinomycetes</taxon>
        <taxon>Micrococcales</taxon>
        <taxon>Microbacteriaceae</taxon>
        <taxon>Candidatus Lumbricidiphila</taxon>
    </lineage>
</organism>
<dbReference type="GO" id="GO:0003677">
    <property type="term" value="F:DNA binding"/>
    <property type="evidence" value="ECO:0007669"/>
    <property type="project" value="UniProtKB-KW"/>
</dbReference>
<name>A0A2A6FTN4_9MICO</name>
<evidence type="ECO:0000256" key="1">
    <source>
        <dbReference type="ARBA" id="ARBA00002190"/>
    </source>
</evidence>
<evidence type="ECO:0000256" key="5">
    <source>
        <dbReference type="ARBA" id="ARBA00023172"/>
    </source>
</evidence>
<dbReference type="AlphaFoldDB" id="A0A2A6FTN4"/>